<reference evidence="6" key="2">
    <citation type="submission" date="2025-04" db="UniProtKB">
        <authorList>
            <consortium name="RefSeq"/>
        </authorList>
    </citation>
    <scope>IDENTIFICATION</scope>
    <source>
        <strain evidence="6">Punador</strain>
    </source>
</reference>
<evidence type="ECO:0000313" key="6">
    <source>
        <dbReference type="RefSeq" id="XP_011204870.1"/>
    </source>
</evidence>
<dbReference type="GO" id="GO:0008157">
    <property type="term" value="F:protein phosphatase 1 binding"/>
    <property type="evidence" value="ECO:0007669"/>
    <property type="project" value="TreeGrafter"/>
</dbReference>
<dbReference type="PANTHER" id="PTHR20835:SF0">
    <property type="entry name" value="E3 UBIQUITIN-PROTEIN LIGASE PPP1R11"/>
    <property type="match status" value="1"/>
</dbReference>
<dbReference type="PANTHER" id="PTHR20835">
    <property type="entry name" value="E3 UBIQUITIN-PROTEIN LIGASE PPP1R11-RELATED"/>
    <property type="match status" value="1"/>
</dbReference>
<dbReference type="EMBL" id="GAKP01000305">
    <property type="protein sequence ID" value="JAC58647.1"/>
    <property type="molecule type" value="Transcribed_RNA"/>
</dbReference>
<dbReference type="GeneID" id="105227298"/>
<feature type="region of interest" description="Disordered" evidence="3">
    <location>
        <begin position="72"/>
        <end position="141"/>
    </location>
</feature>
<evidence type="ECO:0000256" key="3">
    <source>
        <dbReference type="SAM" id="MobiDB-lite"/>
    </source>
</evidence>
<dbReference type="OrthoDB" id="307488at2759"/>
<dbReference type="GO" id="GO:0004865">
    <property type="term" value="F:protein serine/threonine phosphatase inhibitor activity"/>
    <property type="evidence" value="ECO:0007669"/>
    <property type="project" value="InterPro"/>
</dbReference>
<dbReference type="Pfam" id="PF07491">
    <property type="entry name" value="PPI_Ypi1"/>
    <property type="match status" value="1"/>
</dbReference>
<feature type="compositionally biased region" description="Basic and acidic residues" evidence="3">
    <location>
        <begin position="129"/>
        <end position="141"/>
    </location>
</feature>
<dbReference type="RefSeq" id="XP_011204870.1">
    <property type="nucleotide sequence ID" value="XM_011206568.3"/>
</dbReference>
<dbReference type="Proteomes" id="UP001652620">
    <property type="component" value="Chromosome 1"/>
</dbReference>
<reference evidence="5" key="3">
    <citation type="submission" date="2025-05" db="UniProtKB">
        <authorList>
            <consortium name="RefSeq"/>
        </authorList>
    </citation>
    <scope>NUCLEOTIDE SEQUENCE [LARGE SCALE GENOMIC DNA]</scope>
</reference>
<evidence type="ECO:0000256" key="1">
    <source>
        <dbReference type="ARBA" id="ARBA00021994"/>
    </source>
</evidence>
<evidence type="ECO:0000313" key="5">
    <source>
        <dbReference type="Proteomes" id="UP001652620"/>
    </source>
</evidence>
<dbReference type="AlphaFoldDB" id="A0A034WWB4"/>
<organism evidence="4">
    <name type="scientific">Bactrocera dorsalis</name>
    <name type="common">Oriental fruit fly</name>
    <name type="synonym">Dacus dorsalis</name>
    <dbReference type="NCBI Taxonomy" id="27457"/>
    <lineage>
        <taxon>Eukaryota</taxon>
        <taxon>Metazoa</taxon>
        <taxon>Ecdysozoa</taxon>
        <taxon>Arthropoda</taxon>
        <taxon>Hexapoda</taxon>
        <taxon>Insecta</taxon>
        <taxon>Pterygota</taxon>
        <taxon>Neoptera</taxon>
        <taxon>Endopterygota</taxon>
        <taxon>Diptera</taxon>
        <taxon>Brachycera</taxon>
        <taxon>Muscomorpha</taxon>
        <taxon>Tephritoidea</taxon>
        <taxon>Tephritidae</taxon>
        <taxon>Bactrocera</taxon>
        <taxon>Bactrocera</taxon>
    </lineage>
</organism>
<evidence type="ECO:0000313" key="4">
    <source>
        <dbReference type="EMBL" id="JAC58647.1"/>
    </source>
</evidence>
<protein>
    <recommendedName>
        <fullName evidence="1">E3 ubiquitin-protein ligase PPP1R11</fullName>
    </recommendedName>
    <alternativeName>
        <fullName evidence="2">Protein phosphatase 1 regulatory subunit 11</fullName>
    </alternativeName>
</protein>
<keyword evidence="5" id="KW-1185">Reference proteome</keyword>
<dbReference type="InterPro" id="IPR011107">
    <property type="entry name" value="PPI_Ypi1"/>
</dbReference>
<accession>A0A034WWB4</accession>
<sequence length="141" mass="15832">MDTLALRDSATEVVVVDNSASLEDSVDSTPVLRLRLKKPKSDRQVAWREGTIDNEGMGKKKSKCCCIYKKPVSFGESSSSDDDECEHCFGHPEKRRRNINKSHNHGKDVTDNNSNENRESEIDITEIQQPKDDNGSHVLSD</sequence>
<dbReference type="GO" id="GO:0005634">
    <property type="term" value="C:nucleus"/>
    <property type="evidence" value="ECO:0007669"/>
    <property type="project" value="TreeGrafter"/>
</dbReference>
<reference evidence="4" key="1">
    <citation type="journal article" date="2014" name="BMC Genomics">
        <title>Characterizing the developmental transcriptome of the oriental fruit fly, Bactrocera dorsalis (Diptera: Tephritidae) through comparative genomic analysis with Drosophila melanogaster utilizing modENCODE datasets.</title>
        <authorList>
            <person name="Geib S.M."/>
            <person name="Calla B."/>
            <person name="Hall B."/>
            <person name="Hou S."/>
            <person name="Manoukis N.C."/>
        </authorList>
    </citation>
    <scope>NUCLEOTIDE SEQUENCE</scope>
    <source>
        <strain evidence="4">Punador</strain>
    </source>
</reference>
<feature type="compositionally biased region" description="Basic and acidic residues" evidence="3">
    <location>
        <begin position="105"/>
        <end position="121"/>
    </location>
</feature>
<gene>
    <name evidence="4" type="primary">PP1RB</name>
    <name evidence="6" type="synonym">LOC105227298</name>
</gene>
<proteinExistence type="predicted"/>
<dbReference type="OMA" id="WEPNEYE"/>
<name>A0A034WWB4_BACDO</name>
<feature type="compositionally biased region" description="Basic residues" evidence="3">
    <location>
        <begin position="93"/>
        <end position="104"/>
    </location>
</feature>
<dbReference type="KEGG" id="bdr:105227298"/>
<evidence type="ECO:0000256" key="2">
    <source>
        <dbReference type="ARBA" id="ARBA00031039"/>
    </source>
</evidence>